<gene>
    <name evidence="1" type="ORF">Adt_21258</name>
</gene>
<accession>A0ABD1SYW1</accession>
<proteinExistence type="predicted"/>
<dbReference type="EMBL" id="JBFOLK010000006">
    <property type="protein sequence ID" value="KAL2505637.1"/>
    <property type="molecule type" value="Genomic_DNA"/>
</dbReference>
<protein>
    <submittedName>
        <fullName evidence="1">Uncharacterized protein</fullName>
    </submittedName>
</protein>
<sequence length="105" mass="12112">MSGRDELIIDPIDKVRIQCDDEVIESPKVDTNIDKNITIPIDATFQDPPLLRLGQRVIRKPSRYLLLKESKQTISAEQVEDLTFYKEIVNNVDADLWKQAMNTKI</sequence>
<dbReference type="AlphaFoldDB" id="A0ABD1SYW1"/>
<comment type="caution">
    <text evidence="1">The sequence shown here is derived from an EMBL/GenBank/DDBJ whole genome shotgun (WGS) entry which is preliminary data.</text>
</comment>
<evidence type="ECO:0000313" key="2">
    <source>
        <dbReference type="Proteomes" id="UP001604336"/>
    </source>
</evidence>
<dbReference type="Proteomes" id="UP001604336">
    <property type="component" value="Unassembled WGS sequence"/>
</dbReference>
<reference evidence="2" key="1">
    <citation type="submission" date="2024-07" db="EMBL/GenBank/DDBJ databases">
        <title>Two chromosome-level genome assemblies of Korean endemic species Abeliophyllum distichum and Forsythia ovata (Oleaceae).</title>
        <authorList>
            <person name="Jang H."/>
        </authorList>
    </citation>
    <scope>NUCLEOTIDE SEQUENCE [LARGE SCALE GENOMIC DNA]</scope>
</reference>
<keyword evidence="2" id="KW-1185">Reference proteome</keyword>
<name>A0ABD1SYW1_9LAMI</name>
<organism evidence="1 2">
    <name type="scientific">Abeliophyllum distichum</name>
    <dbReference type="NCBI Taxonomy" id="126358"/>
    <lineage>
        <taxon>Eukaryota</taxon>
        <taxon>Viridiplantae</taxon>
        <taxon>Streptophyta</taxon>
        <taxon>Embryophyta</taxon>
        <taxon>Tracheophyta</taxon>
        <taxon>Spermatophyta</taxon>
        <taxon>Magnoliopsida</taxon>
        <taxon>eudicotyledons</taxon>
        <taxon>Gunneridae</taxon>
        <taxon>Pentapetalae</taxon>
        <taxon>asterids</taxon>
        <taxon>lamiids</taxon>
        <taxon>Lamiales</taxon>
        <taxon>Oleaceae</taxon>
        <taxon>Forsythieae</taxon>
        <taxon>Abeliophyllum</taxon>
    </lineage>
</organism>
<evidence type="ECO:0000313" key="1">
    <source>
        <dbReference type="EMBL" id="KAL2505637.1"/>
    </source>
</evidence>